<evidence type="ECO:0000256" key="1">
    <source>
        <dbReference type="ARBA" id="ARBA00022473"/>
    </source>
</evidence>
<dbReference type="CDD" id="cd18305">
    <property type="entry name" value="BTB_POZ_GCL"/>
    <property type="match status" value="1"/>
</dbReference>
<reference evidence="3" key="1">
    <citation type="submission" date="2020-04" db="EMBL/GenBank/DDBJ databases">
        <authorList>
            <person name="Alioto T."/>
            <person name="Alioto T."/>
            <person name="Gomez Garrido J."/>
        </authorList>
    </citation>
    <scope>NUCLEOTIDE SEQUENCE</scope>
    <source>
        <strain evidence="3">A484AB</strain>
    </source>
</reference>
<dbReference type="PROSITE" id="PS50097">
    <property type="entry name" value="BTB"/>
    <property type="match status" value="1"/>
</dbReference>
<feature type="compositionally biased region" description="Basic and acidic residues" evidence="2">
    <location>
        <begin position="1"/>
        <end position="21"/>
    </location>
</feature>
<protein>
    <submittedName>
        <fullName evidence="3">Germ cell-less -like 1</fullName>
    </submittedName>
</protein>
<dbReference type="Pfam" id="PF00651">
    <property type="entry name" value="BTB"/>
    <property type="match status" value="1"/>
</dbReference>
<proteinExistence type="predicted"/>
<evidence type="ECO:0000313" key="4">
    <source>
        <dbReference type="Proteomes" id="UP001152795"/>
    </source>
</evidence>
<dbReference type="InterPro" id="IPR043380">
    <property type="entry name" value="Gcl-like"/>
</dbReference>
<dbReference type="Gene3D" id="3.30.710.10">
    <property type="entry name" value="Potassium Channel Kv1.1, Chain A"/>
    <property type="match status" value="1"/>
</dbReference>
<dbReference type="AlphaFoldDB" id="A0A6S7HGS4"/>
<organism evidence="3 4">
    <name type="scientific">Paramuricea clavata</name>
    <name type="common">Red gorgonian</name>
    <name type="synonym">Violescent sea-whip</name>
    <dbReference type="NCBI Taxonomy" id="317549"/>
    <lineage>
        <taxon>Eukaryota</taxon>
        <taxon>Metazoa</taxon>
        <taxon>Cnidaria</taxon>
        <taxon>Anthozoa</taxon>
        <taxon>Octocorallia</taxon>
        <taxon>Malacalcyonacea</taxon>
        <taxon>Plexauridae</taxon>
        <taxon>Paramuricea</taxon>
    </lineage>
</organism>
<feature type="region of interest" description="Disordered" evidence="2">
    <location>
        <begin position="1"/>
        <end position="30"/>
    </location>
</feature>
<feature type="non-terminal residue" evidence="3">
    <location>
        <position position="304"/>
    </location>
</feature>
<dbReference type="InterPro" id="IPR011333">
    <property type="entry name" value="SKP1/BTB/POZ_sf"/>
</dbReference>
<gene>
    <name evidence="3" type="ORF">PACLA_8A066334</name>
</gene>
<dbReference type="SUPFAM" id="SSF54695">
    <property type="entry name" value="POZ domain"/>
    <property type="match status" value="1"/>
</dbReference>
<dbReference type="OrthoDB" id="6359943at2759"/>
<dbReference type="Proteomes" id="UP001152795">
    <property type="component" value="Unassembled WGS sequence"/>
</dbReference>
<sequence length="304" mass="35089">MGNYPDTKRKHEDSTLDEKQEQSVVELPKKKKQRTTSDYIYHTLFVNGQDSDVTLVALDIEWKLHKLYLCQSNYFKSMFTGTWKESQQSLIKLEIPDENIDEEALHTAFGSFYCDEVEISSCNVVPLMAVACMFQLDGLLANCAEMMIENLGSETVCRYYTAAIQYGQQSVETKCLEWLERRLTSLERRLTSSAIVELFRNISVDLMEKVIKSPNLFVMQIEVDTYNLAKMWMFLKLNSSWEGRKKDLLSDANAHFQARTGDRAFLETDEGSKYTCVFQAVRLQNVICDVKAVRQLDQDKIIPN</sequence>
<dbReference type="PANTHER" id="PTHR23231:SF17">
    <property type="entry name" value="BTB DOMAIN-CONTAINING PROTEIN"/>
    <property type="match status" value="1"/>
</dbReference>
<comment type="caution">
    <text evidence="3">The sequence shown here is derived from an EMBL/GenBank/DDBJ whole genome shotgun (WGS) entry which is preliminary data.</text>
</comment>
<accession>A0A6S7HGS4</accession>
<keyword evidence="1" id="KW-0217">Developmental protein</keyword>
<evidence type="ECO:0000256" key="2">
    <source>
        <dbReference type="SAM" id="MobiDB-lite"/>
    </source>
</evidence>
<dbReference type="CDD" id="cd18495">
    <property type="entry name" value="BACK_GCL"/>
    <property type="match status" value="1"/>
</dbReference>
<evidence type="ECO:0000313" key="3">
    <source>
        <dbReference type="EMBL" id="CAB3994467.1"/>
    </source>
</evidence>
<dbReference type="InterPro" id="IPR000210">
    <property type="entry name" value="BTB/POZ_dom"/>
</dbReference>
<dbReference type="PANTHER" id="PTHR23231">
    <property type="entry name" value="GERM CELL-LESS PROTEIN"/>
    <property type="match status" value="1"/>
</dbReference>
<dbReference type="EMBL" id="CACRXK020002470">
    <property type="protein sequence ID" value="CAB3994467.1"/>
    <property type="molecule type" value="Genomic_DNA"/>
</dbReference>
<keyword evidence="4" id="KW-1185">Reference proteome</keyword>
<dbReference type="GO" id="GO:0007281">
    <property type="term" value="P:germ cell development"/>
    <property type="evidence" value="ECO:0007669"/>
    <property type="project" value="InterPro"/>
</dbReference>
<name>A0A6S7HGS4_PARCT</name>
<dbReference type="SMART" id="SM00225">
    <property type="entry name" value="BTB"/>
    <property type="match status" value="1"/>
</dbReference>